<organism evidence="1">
    <name type="scientific">freshwater metagenome</name>
    <dbReference type="NCBI Taxonomy" id="449393"/>
    <lineage>
        <taxon>unclassified sequences</taxon>
        <taxon>metagenomes</taxon>
        <taxon>ecological metagenomes</taxon>
    </lineage>
</organism>
<name>A0A6J6A0U8_9ZZZZ</name>
<proteinExistence type="predicted"/>
<sequence>MGKEHFARSIFDSVNEVGRLTDATVWNSRVRRGHFQWGDIENTEGHRLRARVELTAHAETLSGVHHILEPNRLAETHECAV</sequence>
<gene>
    <name evidence="1" type="ORF">UFOPK3331_02167</name>
</gene>
<dbReference type="EMBL" id="CAESAL010000160">
    <property type="protein sequence ID" value="CAB4347262.1"/>
    <property type="molecule type" value="Genomic_DNA"/>
</dbReference>
<protein>
    <submittedName>
        <fullName evidence="1">Unannotated protein</fullName>
    </submittedName>
</protein>
<evidence type="ECO:0000313" key="1">
    <source>
        <dbReference type="EMBL" id="CAB4347262.1"/>
    </source>
</evidence>
<reference evidence="1" key="1">
    <citation type="submission" date="2020-05" db="EMBL/GenBank/DDBJ databases">
        <authorList>
            <person name="Chiriac C."/>
            <person name="Salcher M."/>
            <person name="Ghai R."/>
            <person name="Kavagutti S V."/>
        </authorList>
    </citation>
    <scope>NUCLEOTIDE SEQUENCE</scope>
</reference>
<dbReference type="AlphaFoldDB" id="A0A6J6A0U8"/>
<accession>A0A6J6A0U8</accession>